<dbReference type="Gene3D" id="1.20.1280.50">
    <property type="match status" value="1"/>
</dbReference>
<comment type="caution">
    <text evidence="2">The sequence shown here is derived from an EMBL/GenBank/DDBJ whole genome shotgun (WGS) entry which is preliminary data.</text>
</comment>
<protein>
    <recommendedName>
        <fullName evidence="1">F-box domain-containing protein</fullName>
    </recommendedName>
</protein>
<evidence type="ECO:0000259" key="1">
    <source>
        <dbReference type="Pfam" id="PF12937"/>
    </source>
</evidence>
<dbReference type="InterPro" id="IPR001810">
    <property type="entry name" value="F-box_dom"/>
</dbReference>
<reference evidence="2" key="1">
    <citation type="submission" date="2020-11" db="EMBL/GenBank/DDBJ databases">
        <authorList>
            <consortium name="DOE Joint Genome Institute"/>
            <person name="Ahrendt S."/>
            <person name="Riley R."/>
            <person name="Andreopoulos W."/>
            <person name="Labutti K."/>
            <person name="Pangilinan J."/>
            <person name="Ruiz-Duenas F.J."/>
            <person name="Barrasa J.M."/>
            <person name="Sanchez-Garcia M."/>
            <person name="Camarero S."/>
            <person name="Miyauchi S."/>
            <person name="Serrano A."/>
            <person name="Linde D."/>
            <person name="Babiker R."/>
            <person name="Drula E."/>
            <person name="Ayuso-Fernandez I."/>
            <person name="Pacheco R."/>
            <person name="Padilla G."/>
            <person name="Ferreira P."/>
            <person name="Barriuso J."/>
            <person name="Kellner H."/>
            <person name="Castanera R."/>
            <person name="Alfaro M."/>
            <person name="Ramirez L."/>
            <person name="Pisabarro A.G."/>
            <person name="Kuo A."/>
            <person name="Tritt A."/>
            <person name="Lipzen A."/>
            <person name="He G."/>
            <person name="Yan M."/>
            <person name="Ng V."/>
            <person name="Cullen D."/>
            <person name="Martin F."/>
            <person name="Rosso M.-N."/>
            <person name="Henrissat B."/>
            <person name="Hibbett D."/>
            <person name="Martinez A.T."/>
            <person name="Grigoriev I.V."/>
        </authorList>
    </citation>
    <scope>NUCLEOTIDE SEQUENCE</scope>
    <source>
        <strain evidence="2">AH 40177</strain>
    </source>
</reference>
<dbReference type="EMBL" id="JADNRY010000292">
    <property type="protein sequence ID" value="KAF9059583.1"/>
    <property type="molecule type" value="Genomic_DNA"/>
</dbReference>
<dbReference type="OrthoDB" id="2269034at2759"/>
<keyword evidence="3" id="KW-1185">Reference proteome</keyword>
<evidence type="ECO:0000313" key="3">
    <source>
        <dbReference type="Proteomes" id="UP000772434"/>
    </source>
</evidence>
<gene>
    <name evidence="2" type="ORF">BDP27DRAFT_1431174</name>
</gene>
<proteinExistence type="predicted"/>
<name>A0A9P5TZL0_9AGAR</name>
<accession>A0A9P5TZL0</accession>
<evidence type="ECO:0000313" key="2">
    <source>
        <dbReference type="EMBL" id="KAF9059583.1"/>
    </source>
</evidence>
<dbReference type="Proteomes" id="UP000772434">
    <property type="component" value="Unassembled WGS sequence"/>
</dbReference>
<organism evidence="2 3">
    <name type="scientific">Rhodocollybia butyracea</name>
    <dbReference type="NCBI Taxonomy" id="206335"/>
    <lineage>
        <taxon>Eukaryota</taxon>
        <taxon>Fungi</taxon>
        <taxon>Dikarya</taxon>
        <taxon>Basidiomycota</taxon>
        <taxon>Agaricomycotina</taxon>
        <taxon>Agaricomycetes</taxon>
        <taxon>Agaricomycetidae</taxon>
        <taxon>Agaricales</taxon>
        <taxon>Marasmiineae</taxon>
        <taxon>Omphalotaceae</taxon>
        <taxon>Rhodocollybia</taxon>
    </lineage>
</organism>
<dbReference type="AlphaFoldDB" id="A0A9P5TZL0"/>
<sequence length="273" mass="30933">MGIRSLVKSSIFPPKHTHTPIEIFHAPIWKIPNELVLLIFRKLCYDEDDNTILAKGQPTPRPLRLSAVCSNWRRIMLNDPTLWSTISVAFTKAGKKPNGRAIHIFLERSKNNSIDNLSTIATFAWGPFQKDHPPPSLSGSCQCSPPMENALPHRGFRENLQTRETVSNFQVVPMPNLHLVSIATFQTPIDLHESDLPWTQLTSLRLQGLHNVPSLVQLRPNLLELVLAFDSELGDALPRSPVVVRHQRVQLLSLRFKKDPSSQYVEEPNMIKL</sequence>
<feature type="domain" description="F-box" evidence="1">
    <location>
        <begin position="28"/>
        <end position="87"/>
    </location>
</feature>
<dbReference type="Pfam" id="PF12937">
    <property type="entry name" value="F-box-like"/>
    <property type="match status" value="1"/>
</dbReference>